<feature type="domain" description="Beta-lactamase hydrolase-like protein phosphatase-like" evidence="1">
    <location>
        <begin position="49"/>
        <end position="138"/>
    </location>
</feature>
<dbReference type="Pfam" id="PF04273">
    <property type="entry name" value="BLH_phosphatase"/>
    <property type="match status" value="1"/>
</dbReference>
<sequence length="173" mass="18824">MQTFKILFAVTTSIILFAAILVGQQPNKEEVPGIRNFTQVDATTACGGATSPEAITELKRRGFTSIINFRTESENGATVEAGTQAALAAGLKYFHIPFRTATKETADEFLKVVSDPANQPVFIHCGSGNRVGGMWLIKRVKLDGWDVETATAEAETIGLRSPTLKEFVLNYVR</sequence>
<dbReference type="GO" id="GO:0016791">
    <property type="term" value="F:phosphatase activity"/>
    <property type="evidence" value="ECO:0007669"/>
    <property type="project" value="TreeGrafter"/>
</dbReference>
<evidence type="ECO:0000313" key="2">
    <source>
        <dbReference type="EMBL" id="SUZ72599.1"/>
    </source>
</evidence>
<organism evidence="2">
    <name type="scientific">marine metagenome</name>
    <dbReference type="NCBI Taxonomy" id="408172"/>
    <lineage>
        <taxon>unclassified sequences</taxon>
        <taxon>metagenomes</taxon>
        <taxon>ecological metagenomes</taxon>
    </lineage>
</organism>
<dbReference type="SUPFAM" id="SSF52799">
    <property type="entry name" value="(Phosphotyrosine protein) phosphatases II"/>
    <property type="match status" value="1"/>
</dbReference>
<dbReference type="AlphaFoldDB" id="A0A381Q2S0"/>
<accession>A0A381Q2S0</accession>
<gene>
    <name evidence="2" type="ORF">METZ01_LOCUS25453</name>
</gene>
<dbReference type="PANTHER" id="PTHR31126:SF1">
    <property type="entry name" value="TYROSINE SPECIFIC PROTEIN PHOSPHATASES DOMAIN-CONTAINING PROTEIN"/>
    <property type="match status" value="1"/>
</dbReference>
<dbReference type="InterPro" id="IPR029021">
    <property type="entry name" value="Prot-tyrosine_phosphatase-like"/>
</dbReference>
<dbReference type="Gene3D" id="3.90.190.10">
    <property type="entry name" value="Protein tyrosine phosphatase superfamily"/>
    <property type="match status" value="1"/>
</dbReference>
<dbReference type="EMBL" id="UINC01001151">
    <property type="protein sequence ID" value="SUZ72599.1"/>
    <property type="molecule type" value="Genomic_DNA"/>
</dbReference>
<evidence type="ECO:0000259" key="1">
    <source>
        <dbReference type="Pfam" id="PF04273"/>
    </source>
</evidence>
<protein>
    <recommendedName>
        <fullName evidence="1">Beta-lactamase hydrolase-like protein phosphatase-like domain-containing protein</fullName>
    </recommendedName>
</protein>
<name>A0A381Q2S0_9ZZZZ</name>
<reference evidence="2" key="1">
    <citation type="submission" date="2018-05" db="EMBL/GenBank/DDBJ databases">
        <authorList>
            <person name="Lanie J.A."/>
            <person name="Ng W.-L."/>
            <person name="Kazmierczak K.M."/>
            <person name="Andrzejewski T.M."/>
            <person name="Davidsen T.M."/>
            <person name="Wayne K.J."/>
            <person name="Tettelin H."/>
            <person name="Glass J.I."/>
            <person name="Rusch D."/>
            <person name="Podicherti R."/>
            <person name="Tsui H.-C.T."/>
            <person name="Winkler M.E."/>
        </authorList>
    </citation>
    <scope>NUCLEOTIDE SEQUENCE</scope>
</reference>
<dbReference type="InterPro" id="IPR005939">
    <property type="entry name" value="BLH_phosphatase-like"/>
</dbReference>
<proteinExistence type="predicted"/>
<dbReference type="PANTHER" id="PTHR31126">
    <property type="entry name" value="TYROSINE-PROTEIN PHOSPHATASE"/>
    <property type="match status" value="1"/>
</dbReference>